<comment type="pathway">
    <text evidence="1">Cofactor biosynthesis; tetrahydrofolate biosynthesis; 5,6,7,8-tetrahydrofolate from 7,8-dihydrofolate: step 1/1.</text>
</comment>
<dbReference type="Gene3D" id="3.40.430.10">
    <property type="entry name" value="Dihydrofolate Reductase, subunit A"/>
    <property type="match status" value="1"/>
</dbReference>
<dbReference type="GO" id="GO:0046655">
    <property type="term" value="P:folic acid metabolic process"/>
    <property type="evidence" value="ECO:0007669"/>
    <property type="project" value="TreeGrafter"/>
</dbReference>
<sequence>MEHDSSRTGYHQPQPASAGHNFRSFAEDAEEQWDDDIIEESTHTTHPRIKLIWAQAYDQDGRPGAIGLQGQMPWHLREDMKHFKDCTITHPVIMGRKTWESLDPKFRPLKNRDNYVISRNPEFTALGAIVMPSLDEAIDLASEPAIPDDGVRRDEIWIIGGGQLYAEALQFADEIYITDIDARVQADTYAPDMQAHIERGLFTEEILCDWTAPDDPTSGIACYRIRVLKHA</sequence>
<accession>A0A1Y2SYG8</accession>
<dbReference type="PRINTS" id="PR00070">
    <property type="entry name" value="DHFR"/>
</dbReference>
<evidence type="ECO:0000256" key="2">
    <source>
        <dbReference type="ARBA" id="ARBA00009539"/>
    </source>
</evidence>
<keyword evidence="4" id="KW-0554">One-carbon metabolism</keyword>
<dbReference type="UniPathway" id="UPA00077">
    <property type="reaction ID" value="UER00158"/>
</dbReference>
<evidence type="ECO:0000313" key="10">
    <source>
        <dbReference type="EMBL" id="OTA29063.1"/>
    </source>
</evidence>
<evidence type="ECO:0000313" key="11">
    <source>
        <dbReference type="Proteomes" id="UP000243540"/>
    </source>
</evidence>
<dbReference type="EC" id="1.5.1.3" evidence="3"/>
<dbReference type="InterPro" id="IPR012259">
    <property type="entry name" value="DHFR"/>
</dbReference>
<evidence type="ECO:0000256" key="1">
    <source>
        <dbReference type="ARBA" id="ARBA00004903"/>
    </source>
</evidence>
<dbReference type="PROSITE" id="PS00075">
    <property type="entry name" value="DHFR_1"/>
    <property type="match status" value="1"/>
</dbReference>
<dbReference type="PROSITE" id="PS51330">
    <property type="entry name" value="DHFR_2"/>
    <property type="match status" value="1"/>
</dbReference>
<evidence type="ECO:0000256" key="7">
    <source>
        <dbReference type="RuleBase" id="RU004474"/>
    </source>
</evidence>
<keyword evidence="10" id="KW-0418">Kinase</keyword>
<keyword evidence="6" id="KW-0560">Oxidoreductase</keyword>
<dbReference type="GO" id="GO:0016301">
    <property type="term" value="F:kinase activity"/>
    <property type="evidence" value="ECO:0007669"/>
    <property type="project" value="UniProtKB-KW"/>
</dbReference>
<comment type="caution">
    <text evidence="10">The sequence shown here is derived from an EMBL/GenBank/DDBJ whole genome shotgun (WGS) entry which is preliminary data.</text>
</comment>
<dbReference type="InterPro" id="IPR017925">
    <property type="entry name" value="DHFR_CS"/>
</dbReference>
<dbReference type="CDD" id="cd00209">
    <property type="entry name" value="DHFR"/>
    <property type="match status" value="1"/>
</dbReference>
<dbReference type="RefSeq" id="WP_086106766.1">
    <property type="nucleotide sequence ID" value="NZ_NEKB01000013.1"/>
</dbReference>
<proteinExistence type="inferred from homology"/>
<organism evidence="10 11">
    <name type="scientific">Alloscardovia macacae</name>
    <dbReference type="NCBI Taxonomy" id="1160091"/>
    <lineage>
        <taxon>Bacteria</taxon>
        <taxon>Bacillati</taxon>
        <taxon>Actinomycetota</taxon>
        <taxon>Actinomycetes</taxon>
        <taxon>Bifidobacteriales</taxon>
        <taxon>Bifidobacteriaceae</taxon>
        <taxon>Alloscardovia</taxon>
    </lineage>
</organism>
<protein>
    <recommendedName>
        <fullName evidence="3">dihydrofolate reductase</fullName>
        <ecNumber evidence="3">1.5.1.3</ecNumber>
    </recommendedName>
</protein>
<evidence type="ECO:0000256" key="6">
    <source>
        <dbReference type="ARBA" id="ARBA00023002"/>
    </source>
</evidence>
<comment type="similarity">
    <text evidence="2 7">Belongs to the dihydrofolate reductase family.</text>
</comment>
<evidence type="ECO:0000256" key="3">
    <source>
        <dbReference type="ARBA" id="ARBA00012856"/>
    </source>
</evidence>
<dbReference type="Pfam" id="PF00186">
    <property type="entry name" value="DHFR_1"/>
    <property type="match status" value="1"/>
</dbReference>
<dbReference type="Proteomes" id="UP000243540">
    <property type="component" value="Unassembled WGS sequence"/>
</dbReference>
<dbReference type="InterPro" id="IPR024072">
    <property type="entry name" value="DHFR-like_dom_sf"/>
</dbReference>
<dbReference type="AlphaFoldDB" id="A0A1Y2SYG8"/>
<dbReference type="PANTHER" id="PTHR48069">
    <property type="entry name" value="DIHYDROFOLATE REDUCTASE"/>
    <property type="match status" value="1"/>
</dbReference>
<evidence type="ECO:0000259" key="9">
    <source>
        <dbReference type="PROSITE" id="PS51330"/>
    </source>
</evidence>
<reference evidence="10 11" key="1">
    <citation type="submission" date="2017-04" db="EMBL/GenBank/DDBJ databases">
        <title>Draft genome sequences of Alloscardovia macacae UMA81211 and UMA81212 isolated from the feces of a rhesus macaque (Macaca mulatta).</title>
        <authorList>
            <person name="Albert K."/>
            <person name="Sela D.A."/>
        </authorList>
    </citation>
    <scope>NUCLEOTIDE SEQUENCE [LARGE SCALE GENOMIC DNA]</scope>
    <source>
        <strain evidence="10 11">UMA81212</strain>
    </source>
</reference>
<keyword evidence="10" id="KW-0808">Transferase</keyword>
<evidence type="ECO:0000256" key="8">
    <source>
        <dbReference type="SAM" id="MobiDB-lite"/>
    </source>
</evidence>
<name>A0A1Y2SYG8_9BIFI</name>
<evidence type="ECO:0000256" key="5">
    <source>
        <dbReference type="ARBA" id="ARBA00022857"/>
    </source>
</evidence>
<dbReference type="EMBL" id="NEKC01000009">
    <property type="protein sequence ID" value="OTA29063.1"/>
    <property type="molecule type" value="Genomic_DNA"/>
</dbReference>
<feature type="domain" description="DHFR" evidence="9">
    <location>
        <begin position="48"/>
        <end position="231"/>
    </location>
</feature>
<dbReference type="GO" id="GO:0004146">
    <property type="term" value="F:dihydrofolate reductase activity"/>
    <property type="evidence" value="ECO:0007669"/>
    <property type="project" value="UniProtKB-EC"/>
</dbReference>
<gene>
    <name evidence="10" type="ORF">B9T39_05265</name>
</gene>
<keyword evidence="5" id="KW-0521">NADP</keyword>
<dbReference type="GO" id="GO:0046452">
    <property type="term" value="P:dihydrofolate metabolic process"/>
    <property type="evidence" value="ECO:0007669"/>
    <property type="project" value="TreeGrafter"/>
</dbReference>
<dbReference type="GO" id="GO:0006730">
    <property type="term" value="P:one-carbon metabolic process"/>
    <property type="evidence" value="ECO:0007669"/>
    <property type="project" value="UniProtKB-KW"/>
</dbReference>
<dbReference type="GO" id="GO:0050661">
    <property type="term" value="F:NADP binding"/>
    <property type="evidence" value="ECO:0007669"/>
    <property type="project" value="InterPro"/>
</dbReference>
<dbReference type="GO" id="GO:0046654">
    <property type="term" value="P:tetrahydrofolate biosynthetic process"/>
    <property type="evidence" value="ECO:0007669"/>
    <property type="project" value="UniProtKB-UniPathway"/>
</dbReference>
<evidence type="ECO:0000256" key="4">
    <source>
        <dbReference type="ARBA" id="ARBA00022563"/>
    </source>
</evidence>
<feature type="region of interest" description="Disordered" evidence="8">
    <location>
        <begin position="1"/>
        <end position="20"/>
    </location>
</feature>
<dbReference type="InterPro" id="IPR001796">
    <property type="entry name" value="DHFR_dom"/>
</dbReference>
<dbReference type="STRING" id="1160091.B9T39_05265"/>
<dbReference type="PANTHER" id="PTHR48069:SF3">
    <property type="entry name" value="DIHYDROFOLATE REDUCTASE"/>
    <property type="match status" value="1"/>
</dbReference>
<dbReference type="OrthoDB" id="9804315at2"/>
<dbReference type="SUPFAM" id="SSF53597">
    <property type="entry name" value="Dihydrofolate reductase-like"/>
    <property type="match status" value="1"/>
</dbReference>